<comment type="similarity">
    <text evidence="2 6">Belongs to the acyl-CoA dehydrogenase family.</text>
</comment>
<sequence>MIQTHDPGTAAESPKDAEFRADVREWLAENLNGQFRELVGLGGPGREHEAFDERLEWDRHLAAAGWTCLGWPEKYGGRDATLRQQVIFHEEYAKADAPSRVSHLGEELLGPTLLAFGTEEQKQRFLPGIKSVTELWCQGYSEPGAGSDLAAVTTTARRDGDEWTINGQKIWTSLAHVADWCFAICRTEPGSSRHKGLSYLLVPMKQPGIEVRPIIQLTGTAEFNEVFFDDARTAADLVVGEPGDGWKVAMGTLTFERGISTVGQQIRFARELADLEAVAKANGALENPVIAERIDQAWVGLRVLRAHALRTLESGHDTVDARTAAGQASVSKLLWANWHRGLGELAMDVLGAPGLISLPDDLNEWQRLFLFSRADTIYGGSNEVQRNIISERVLGLPREAR</sequence>
<organism evidence="10 11">
    <name type="scientific">Nocardia mexicana</name>
    <dbReference type="NCBI Taxonomy" id="279262"/>
    <lineage>
        <taxon>Bacteria</taxon>
        <taxon>Bacillati</taxon>
        <taxon>Actinomycetota</taxon>
        <taxon>Actinomycetes</taxon>
        <taxon>Mycobacteriales</taxon>
        <taxon>Nocardiaceae</taxon>
        <taxon>Nocardia</taxon>
    </lineage>
</organism>
<dbReference type="GO" id="GO:0050660">
    <property type="term" value="F:flavin adenine dinucleotide binding"/>
    <property type="evidence" value="ECO:0007669"/>
    <property type="project" value="InterPro"/>
</dbReference>
<comment type="cofactor">
    <cofactor evidence="1 6">
        <name>FAD</name>
        <dbReference type="ChEBI" id="CHEBI:57692"/>
    </cofactor>
</comment>
<dbReference type="Gene3D" id="2.40.110.10">
    <property type="entry name" value="Butyryl-CoA Dehydrogenase, subunit A, domain 2"/>
    <property type="match status" value="1"/>
</dbReference>
<evidence type="ECO:0000256" key="1">
    <source>
        <dbReference type="ARBA" id="ARBA00001974"/>
    </source>
</evidence>
<keyword evidence="5 6" id="KW-0560">Oxidoreductase</keyword>
<feature type="domain" description="Acyl-CoA dehydrogenase/oxidase C-terminal" evidence="7">
    <location>
        <begin position="243"/>
        <end position="394"/>
    </location>
</feature>
<evidence type="ECO:0000256" key="3">
    <source>
        <dbReference type="ARBA" id="ARBA00022630"/>
    </source>
</evidence>
<dbReference type="Pfam" id="PF02771">
    <property type="entry name" value="Acyl-CoA_dh_N"/>
    <property type="match status" value="1"/>
</dbReference>
<name>A0A370GU49_9NOCA</name>
<evidence type="ECO:0000259" key="8">
    <source>
        <dbReference type="Pfam" id="PF02770"/>
    </source>
</evidence>
<dbReference type="InterPro" id="IPR013786">
    <property type="entry name" value="AcylCoA_DH/ox_N"/>
</dbReference>
<dbReference type="Pfam" id="PF02770">
    <property type="entry name" value="Acyl-CoA_dh_M"/>
    <property type="match status" value="1"/>
</dbReference>
<evidence type="ECO:0000256" key="4">
    <source>
        <dbReference type="ARBA" id="ARBA00022827"/>
    </source>
</evidence>
<proteinExistence type="inferred from homology"/>
<dbReference type="Gene3D" id="1.10.540.10">
    <property type="entry name" value="Acyl-CoA dehydrogenase/oxidase, N-terminal domain"/>
    <property type="match status" value="1"/>
</dbReference>
<evidence type="ECO:0008006" key="12">
    <source>
        <dbReference type="Google" id="ProtNLM"/>
    </source>
</evidence>
<dbReference type="SUPFAM" id="SSF47203">
    <property type="entry name" value="Acyl-CoA dehydrogenase C-terminal domain-like"/>
    <property type="match status" value="1"/>
</dbReference>
<dbReference type="GO" id="GO:0005886">
    <property type="term" value="C:plasma membrane"/>
    <property type="evidence" value="ECO:0007669"/>
    <property type="project" value="TreeGrafter"/>
</dbReference>
<keyword evidence="11" id="KW-1185">Reference proteome</keyword>
<dbReference type="EMBL" id="QQAZ01000009">
    <property type="protein sequence ID" value="RDI47218.1"/>
    <property type="molecule type" value="Genomic_DNA"/>
</dbReference>
<evidence type="ECO:0000259" key="7">
    <source>
        <dbReference type="Pfam" id="PF00441"/>
    </source>
</evidence>
<dbReference type="InterPro" id="IPR037069">
    <property type="entry name" value="AcylCoA_DH/ox_N_sf"/>
</dbReference>
<dbReference type="GO" id="GO:0016627">
    <property type="term" value="F:oxidoreductase activity, acting on the CH-CH group of donors"/>
    <property type="evidence" value="ECO:0007669"/>
    <property type="project" value="InterPro"/>
</dbReference>
<evidence type="ECO:0000256" key="2">
    <source>
        <dbReference type="ARBA" id="ARBA00009347"/>
    </source>
</evidence>
<feature type="domain" description="Acyl-CoA oxidase/dehydrogenase middle" evidence="8">
    <location>
        <begin position="137"/>
        <end position="230"/>
    </location>
</feature>
<protein>
    <recommendedName>
        <fullName evidence="12">Alkylation response protein AidB-like acyl-CoA dehydrogenase</fullName>
    </recommendedName>
</protein>
<dbReference type="InterPro" id="IPR052161">
    <property type="entry name" value="Mycobact_Acyl-CoA_DH"/>
</dbReference>
<evidence type="ECO:0000313" key="11">
    <source>
        <dbReference type="Proteomes" id="UP000255355"/>
    </source>
</evidence>
<evidence type="ECO:0000256" key="6">
    <source>
        <dbReference type="RuleBase" id="RU362125"/>
    </source>
</evidence>
<dbReference type="SUPFAM" id="SSF56645">
    <property type="entry name" value="Acyl-CoA dehydrogenase NM domain-like"/>
    <property type="match status" value="1"/>
</dbReference>
<keyword evidence="3 6" id="KW-0285">Flavoprotein</keyword>
<dbReference type="InterPro" id="IPR036250">
    <property type="entry name" value="AcylCo_DH-like_C"/>
</dbReference>
<dbReference type="FunFam" id="2.40.110.10:FF:000011">
    <property type="entry name" value="Acyl-CoA dehydrogenase FadE34"/>
    <property type="match status" value="1"/>
</dbReference>
<dbReference type="InterPro" id="IPR046373">
    <property type="entry name" value="Acyl-CoA_Oxase/DH_mid-dom_sf"/>
</dbReference>
<dbReference type="PANTHER" id="PTHR43292">
    <property type="entry name" value="ACYL-COA DEHYDROGENASE"/>
    <property type="match status" value="1"/>
</dbReference>
<evidence type="ECO:0000256" key="5">
    <source>
        <dbReference type="ARBA" id="ARBA00023002"/>
    </source>
</evidence>
<dbReference type="AlphaFoldDB" id="A0A370GU49"/>
<dbReference type="Proteomes" id="UP000255355">
    <property type="component" value="Unassembled WGS sequence"/>
</dbReference>
<accession>A0A370GU49</accession>
<evidence type="ECO:0000313" key="10">
    <source>
        <dbReference type="EMBL" id="RDI47218.1"/>
    </source>
</evidence>
<evidence type="ECO:0000259" key="9">
    <source>
        <dbReference type="Pfam" id="PF02771"/>
    </source>
</evidence>
<feature type="domain" description="Acyl-CoA dehydrogenase/oxidase N-terminal" evidence="9">
    <location>
        <begin position="15"/>
        <end position="129"/>
    </location>
</feature>
<dbReference type="PANTHER" id="PTHR43292:SF3">
    <property type="entry name" value="ACYL-COA DEHYDROGENASE FADE29"/>
    <property type="match status" value="1"/>
</dbReference>
<dbReference type="Pfam" id="PF00441">
    <property type="entry name" value="Acyl-CoA_dh_1"/>
    <property type="match status" value="1"/>
</dbReference>
<dbReference type="InterPro" id="IPR006091">
    <property type="entry name" value="Acyl-CoA_Oxase/DH_mid-dom"/>
</dbReference>
<keyword evidence="4 6" id="KW-0274">FAD</keyword>
<dbReference type="InterPro" id="IPR009075">
    <property type="entry name" value="AcylCo_DH/oxidase_C"/>
</dbReference>
<dbReference type="Gene3D" id="1.20.140.10">
    <property type="entry name" value="Butyryl-CoA Dehydrogenase, subunit A, domain 3"/>
    <property type="match status" value="1"/>
</dbReference>
<reference evidence="10 11" key="1">
    <citation type="submission" date="2018-07" db="EMBL/GenBank/DDBJ databases">
        <title>Genomic Encyclopedia of Type Strains, Phase IV (KMG-IV): sequencing the most valuable type-strain genomes for metagenomic binning, comparative biology and taxonomic classification.</title>
        <authorList>
            <person name="Goeker M."/>
        </authorList>
    </citation>
    <scope>NUCLEOTIDE SEQUENCE [LARGE SCALE GENOMIC DNA]</scope>
    <source>
        <strain evidence="10 11">DSM 44952</strain>
    </source>
</reference>
<dbReference type="InterPro" id="IPR009100">
    <property type="entry name" value="AcylCoA_DH/oxidase_NM_dom_sf"/>
</dbReference>
<dbReference type="STRING" id="1210089.GCA_001613165_04362"/>
<comment type="caution">
    <text evidence="10">The sequence shown here is derived from an EMBL/GenBank/DDBJ whole genome shotgun (WGS) entry which is preliminary data.</text>
</comment>
<gene>
    <name evidence="10" type="ORF">DFR68_109217</name>
</gene>